<organism evidence="3 4">
    <name type="scientific">Methylophaga muralis</name>
    <dbReference type="NCBI Taxonomy" id="291169"/>
    <lineage>
        <taxon>Bacteria</taxon>
        <taxon>Pseudomonadati</taxon>
        <taxon>Pseudomonadota</taxon>
        <taxon>Gammaproteobacteria</taxon>
        <taxon>Thiotrichales</taxon>
        <taxon>Piscirickettsiaceae</taxon>
        <taxon>Methylophaga</taxon>
    </lineage>
</organism>
<reference evidence="3 4" key="1">
    <citation type="submission" date="2016-07" db="EMBL/GenBank/DDBJ databases">
        <title>Draft Genome Sequence of Methylophaga muralis Bur 1.</title>
        <authorList>
            <person name="Vasilenko O.V."/>
            <person name="Doronina N.V."/>
            <person name="Shmareva M.N."/>
            <person name="Tarlachkov S.V."/>
            <person name="Mustakhimov I."/>
            <person name="Trotsenko Y.A."/>
        </authorList>
    </citation>
    <scope>NUCLEOTIDE SEQUENCE [LARGE SCALE GENOMIC DNA]</scope>
    <source>
        <strain evidence="3 4">Bur 1</strain>
    </source>
</reference>
<dbReference type="InterPro" id="IPR036291">
    <property type="entry name" value="NAD(P)-bd_dom_sf"/>
</dbReference>
<dbReference type="EC" id="1.5.1.-" evidence="3"/>
<dbReference type="InterPro" id="IPR037089">
    <property type="entry name" value="Methyl-teptahyd_DH_N_sf"/>
</dbReference>
<keyword evidence="1 3" id="KW-0560">Oxidoreductase</keyword>
<dbReference type="AlphaFoldDB" id="A0A1E3GTN6"/>
<evidence type="ECO:0000256" key="1">
    <source>
        <dbReference type="ARBA" id="ARBA00023002"/>
    </source>
</evidence>
<dbReference type="Gene3D" id="3.40.50.720">
    <property type="entry name" value="NAD(P)-binding Rossmann-like Domain"/>
    <property type="match status" value="1"/>
</dbReference>
<accession>A0A1E3GTN6</accession>
<dbReference type="InterPro" id="IPR046346">
    <property type="entry name" value="Aminoacid_DH-like_N_sf"/>
</dbReference>
<feature type="domain" description="Methylene-tetrahydromethanopterin dehydrogenase N-terminal" evidence="2">
    <location>
        <begin position="18"/>
        <end position="98"/>
    </location>
</feature>
<comment type="caution">
    <text evidence="3">The sequence shown here is derived from an EMBL/GenBank/DDBJ whole genome shotgun (WGS) entry which is preliminary data.</text>
</comment>
<dbReference type="SUPFAM" id="SSF51735">
    <property type="entry name" value="NAD(P)-binding Rossmann-fold domains"/>
    <property type="match status" value="1"/>
</dbReference>
<evidence type="ECO:0000259" key="2">
    <source>
        <dbReference type="Pfam" id="PF09176"/>
    </source>
</evidence>
<dbReference type="Gene3D" id="3.40.50.10280">
    <property type="entry name" value="Methylene-tetrahydromethanopterin dehydrogenase, N-terminal domain"/>
    <property type="match status" value="1"/>
</dbReference>
<dbReference type="Pfam" id="PF09176">
    <property type="entry name" value="Mpt_N"/>
    <property type="match status" value="1"/>
</dbReference>
<name>A0A1E3GTN6_9GAMM</name>
<dbReference type="Proteomes" id="UP000094379">
    <property type="component" value="Unassembled WGS sequence"/>
</dbReference>
<evidence type="ECO:0000313" key="4">
    <source>
        <dbReference type="Proteomes" id="UP000094379"/>
    </source>
</evidence>
<dbReference type="EMBL" id="MCRI01000006">
    <property type="protein sequence ID" value="ODN67432.1"/>
    <property type="molecule type" value="Genomic_DNA"/>
</dbReference>
<protein>
    <submittedName>
        <fullName evidence="3">NAD(P)-dependent methylenetetrahydromethanopterin dehydrogenase</fullName>
        <ecNumber evidence="3">1.5.1.-</ecNumber>
    </submittedName>
</protein>
<keyword evidence="4" id="KW-1185">Reference proteome</keyword>
<dbReference type="SUPFAM" id="SSF53223">
    <property type="entry name" value="Aminoacid dehydrogenase-like, N-terminal domain"/>
    <property type="match status" value="1"/>
</dbReference>
<proteinExistence type="predicted"/>
<dbReference type="RefSeq" id="WP_069295483.1">
    <property type="nucleotide sequence ID" value="NZ_MCRI01000006.1"/>
</dbReference>
<dbReference type="GO" id="GO:0016491">
    <property type="term" value="F:oxidoreductase activity"/>
    <property type="evidence" value="ECO:0007669"/>
    <property type="project" value="UniProtKB-KW"/>
</dbReference>
<gene>
    <name evidence="3" type="primary">mtdB</name>
    <name evidence="3" type="ORF">A9E74_00966</name>
</gene>
<evidence type="ECO:0000313" key="3">
    <source>
        <dbReference type="EMBL" id="ODN67432.1"/>
    </source>
</evidence>
<dbReference type="PATRIC" id="fig|291169.3.peg.972"/>
<dbReference type="InterPro" id="IPR015259">
    <property type="entry name" value="Methyl-teptahyd_DH_N"/>
</dbReference>
<dbReference type="STRING" id="291169.A9E74_00966"/>
<sequence length="301" mass="31982">MSKRSIIHMLNPMKQNSPFDINMALDAGYDLIMPYNNVELNEVAGLTQDAIFSRGPAGVKKTGLFIGGRDIGLAMDMLDAAKSAMVPPFEIPVFADPSGAFTTAAALVACVERELKKHFNQDYKGCKAVVFGGTGPVGLATAVIAALQGAHTTIVDHFSLDTALQFSDEARKRYGVNLRATTAASDADKARLLSDADVVFCTAKAGVQVLNASVLEDAKQLKVAGDVNAVAPLGIEGVELMHNGEPLKFAPQCPKSVGIGALAVGNVKYKLQQALLKETLESDKPVYLDFRNAFEGARKLV</sequence>